<accession>A0A8H8P0A7</accession>
<dbReference type="InterPro" id="IPR001128">
    <property type="entry name" value="Cyt_P450"/>
</dbReference>
<keyword evidence="4" id="KW-0349">Heme</keyword>
<dbReference type="PANTHER" id="PTHR24305:SF166">
    <property type="entry name" value="CYTOCHROME P450 12A4, MITOCHONDRIAL-RELATED"/>
    <property type="match status" value="1"/>
</dbReference>
<name>A0A8H8P0A7_9AGAM</name>
<dbReference type="GO" id="GO:0020037">
    <property type="term" value="F:heme binding"/>
    <property type="evidence" value="ECO:0007669"/>
    <property type="project" value="InterPro"/>
</dbReference>
<dbReference type="InterPro" id="IPR036396">
    <property type="entry name" value="Cyt_P450_sf"/>
</dbReference>
<keyword evidence="7" id="KW-0408">Iron</keyword>
<sequence>MDYLADLTDQLTLKHLFCIACGIAVIKLRHGILRPIQNWRSPLRNLQGPESNNLIFGHLEMLQEAQTGDIWEQWIDKYGKTFRWRRFFGAYELCTTDMRAINYVMSRDTMFPKSRRLRVALARILGEGLLSAEPEAHKRQRRIMNPSFNTPHIRNLVPIFWAKSNQPTKVSLRLKANLATIRRIGMEIVEDKKKILYQNQGGDEFYGRDLLTLLIKSNIAPDIEKDQAMTDEEIFGPAGHETTSSTTSWALYALTKHPEVQTKLRQELLKAGLGDEPSMEELEKISYLDNFVREVLRVHAVVPLTSREADCDTVIPVGESYIDIHGNIQHGIRVQKGDSISIPILAMNRAKDVWGEDAVDFKPERWDNLPDGVKDMPGVWSHLMTFIHGPNACIGYRFAVIEVKALLYSLVRAFEFNIDPNLEIVGKTMLVSRPCVKGDSDNMSAIVSNLADQITLKRLLFLSCGLAVVKFRHMIYDPIRNLSSPLRHLPGPPSDNWLLGHLFTLVEHQHSTIWETWKEKYGKVIQLRGICGEYQVCIWDMRAINYVLSHNTVFPKSESMRRGLALLLGEGILAADEVAHKRQRRVMSPAFSALHIRNLLPIFIAKSNQLRDIWMDKLHDKPAGETIEVLSWLTRATLDIIGLAGFGYDFRSLEDEDKDELSKAYTELFKSNINISPFIIIKGLVCDFLGIPTEDSRRFKANQATVRRIGTELMKDKKGLLQGDSRSEESCGRDLLTLLIKSNLAETDNLRAMSDEEVLGQISTFLVAGHETTSSTIAWALYALTKHPKMQEKLRDELQNAGLGEEPSMDELDSLSYLDSFVREVLRVYAVVPTTGREVAQDTVIPVGESFRNSTGDPQMGIRVRKGDAVAIPVISINRSKEVWGEDAMEFNPDRWNSTPKAVKDMPGVWGHILTFLHGPHACIGFRFAVEEIKTLLYVLVRAFEFQIDPKIEIEGKTGLVTRPCVKGEIEKVNKLPLLCRPVNR</sequence>
<evidence type="ECO:0000256" key="7">
    <source>
        <dbReference type="ARBA" id="ARBA00023004"/>
    </source>
</evidence>
<comment type="cofactor">
    <cofactor evidence="1">
        <name>heme</name>
        <dbReference type="ChEBI" id="CHEBI:30413"/>
    </cofactor>
</comment>
<keyword evidence="8" id="KW-0503">Monooxygenase</keyword>
<evidence type="ECO:0000313" key="10">
    <source>
        <dbReference type="Proteomes" id="UP000650533"/>
    </source>
</evidence>
<organism evidence="9 10">
    <name type="scientific">Rhizoctonia solani</name>
    <dbReference type="NCBI Taxonomy" id="456999"/>
    <lineage>
        <taxon>Eukaryota</taxon>
        <taxon>Fungi</taxon>
        <taxon>Dikarya</taxon>
        <taxon>Basidiomycota</taxon>
        <taxon>Agaricomycotina</taxon>
        <taxon>Agaricomycetes</taxon>
        <taxon>Cantharellales</taxon>
        <taxon>Ceratobasidiaceae</taxon>
        <taxon>Rhizoctonia</taxon>
    </lineage>
</organism>
<comment type="pathway">
    <text evidence="2">Secondary metabolite biosynthesis.</text>
</comment>
<dbReference type="EMBL" id="CP059665">
    <property type="protein sequence ID" value="QRW21990.1"/>
    <property type="molecule type" value="Genomic_DNA"/>
</dbReference>
<gene>
    <name evidence="9" type="ORF">RhiXN_09577</name>
</gene>
<dbReference type="GO" id="GO:0005506">
    <property type="term" value="F:iron ion binding"/>
    <property type="evidence" value="ECO:0007669"/>
    <property type="project" value="InterPro"/>
</dbReference>
<evidence type="ECO:0000256" key="5">
    <source>
        <dbReference type="ARBA" id="ARBA00022723"/>
    </source>
</evidence>
<dbReference type="RefSeq" id="XP_043182227.1">
    <property type="nucleotide sequence ID" value="XM_043329393.1"/>
</dbReference>
<evidence type="ECO:0000256" key="4">
    <source>
        <dbReference type="ARBA" id="ARBA00022617"/>
    </source>
</evidence>
<keyword evidence="5" id="KW-0479">Metal-binding</keyword>
<proteinExistence type="inferred from homology"/>
<evidence type="ECO:0000256" key="8">
    <source>
        <dbReference type="ARBA" id="ARBA00023033"/>
    </source>
</evidence>
<keyword evidence="6" id="KW-0560">Oxidoreductase</keyword>
<evidence type="ECO:0000256" key="6">
    <source>
        <dbReference type="ARBA" id="ARBA00023002"/>
    </source>
</evidence>
<dbReference type="KEGG" id="rsx:RhiXN_09577"/>
<dbReference type="PRINTS" id="PR00385">
    <property type="entry name" value="P450"/>
</dbReference>
<dbReference type="Proteomes" id="UP000650533">
    <property type="component" value="Chromosome 8"/>
</dbReference>
<comment type="similarity">
    <text evidence="3">Belongs to the cytochrome P450 family.</text>
</comment>
<dbReference type="CDD" id="cd11069">
    <property type="entry name" value="CYP_FUM15-like"/>
    <property type="match status" value="1"/>
</dbReference>
<protein>
    <submittedName>
        <fullName evidence="9">Cytochrome P450 family protein</fullName>
    </submittedName>
</protein>
<dbReference type="PANTHER" id="PTHR24305">
    <property type="entry name" value="CYTOCHROME P450"/>
    <property type="match status" value="1"/>
</dbReference>
<evidence type="ECO:0000313" key="9">
    <source>
        <dbReference type="EMBL" id="QRW21990.1"/>
    </source>
</evidence>
<dbReference type="Pfam" id="PF00067">
    <property type="entry name" value="p450"/>
    <property type="match status" value="2"/>
</dbReference>
<dbReference type="Gene3D" id="1.10.630.10">
    <property type="entry name" value="Cytochrome P450"/>
    <property type="match status" value="3"/>
</dbReference>
<dbReference type="InterPro" id="IPR050121">
    <property type="entry name" value="Cytochrome_P450_monoxygenase"/>
</dbReference>
<dbReference type="SUPFAM" id="SSF48264">
    <property type="entry name" value="Cytochrome P450"/>
    <property type="match status" value="2"/>
</dbReference>
<dbReference type="GO" id="GO:0004497">
    <property type="term" value="F:monooxygenase activity"/>
    <property type="evidence" value="ECO:0007669"/>
    <property type="project" value="UniProtKB-KW"/>
</dbReference>
<dbReference type="AlphaFoldDB" id="A0A8H8P0A7"/>
<dbReference type="GO" id="GO:0016705">
    <property type="term" value="F:oxidoreductase activity, acting on paired donors, with incorporation or reduction of molecular oxygen"/>
    <property type="evidence" value="ECO:0007669"/>
    <property type="project" value="InterPro"/>
</dbReference>
<reference evidence="9" key="1">
    <citation type="submission" date="2020-05" db="EMBL/GenBank/DDBJ databases">
        <title>Evolutionary and genomic comparisons of hybrid uninucleate and nonhybrid Rhizoctonia fungi.</title>
        <authorList>
            <person name="Li C."/>
            <person name="Chen X."/>
        </authorList>
    </citation>
    <scope>NUCLEOTIDE SEQUENCE</scope>
    <source>
        <strain evidence="9">AG-1 IA</strain>
    </source>
</reference>
<dbReference type="GeneID" id="67031856"/>
<evidence type="ECO:0000256" key="1">
    <source>
        <dbReference type="ARBA" id="ARBA00001971"/>
    </source>
</evidence>
<evidence type="ECO:0000256" key="3">
    <source>
        <dbReference type="ARBA" id="ARBA00010617"/>
    </source>
</evidence>
<dbReference type="PRINTS" id="PR00465">
    <property type="entry name" value="EP450IV"/>
</dbReference>
<evidence type="ECO:0000256" key="2">
    <source>
        <dbReference type="ARBA" id="ARBA00005179"/>
    </source>
</evidence>
<dbReference type="InterPro" id="IPR002403">
    <property type="entry name" value="Cyt_P450_E_grp-IV"/>
</dbReference>